<reference evidence="2 3" key="1">
    <citation type="submission" date="2018-09" db="EMBL/GenBank/DDBJ databases">
        <title>Genomic investigation of the strawberry pathogen Phytophthora fragariae indicates pathogenicity is determined by transcriptional variation in three key races.</title>
        <authorList>
            <person name="Adams T.M."/>
            <person name="Armitage A.D."/>
            <person name="Sobczyk M.K."/>
            <person name="Bates H.J."/>
            <person name="Dunwell J.M."/>
            <person name="Nellist C.F."/>
            <person name="Harrison R.J."/>
        </authorList>
    </citation>
    <scope>NUCLEOTIDE SEQUENCE [LARGE SCALE GENOMIC DNA]</scope>
    <source>
        <strain evidence="2 3">SCRP245</strain>
    </source>
</reference>
<dbReference type="AlphaFoldDB" id="A0A6A3JDI9"/>
<feature type="region of interest" description="Disordered" evidence="1">
    <location>
        <begin position="1"/>
        <end position="43"/>
    </location>
</feature>
<protein>
    <recommendedName>
        <fullName evidence="4">M-phase phosphoprotein 6</fullName>
    </recommendedName>
</protein>
<dbReference type="GO" id="GO:0000460">
    <property type="term" value="P:maturation of 5.8S rRNA"/>
    <property type="evidence" value="ECO:0007669"/>
    <property type="project" value="TreeGrafter"/>
</dbReference>
<dbReference type="Pfam" id="PF10175">
    <property type="entry name" value="MPP6"/>
    <property type="match status" value="1"/>
</dbReference>
<dbReference type="PANTHER" id="PTHR13582">
    <property type="entry name" value="M-PHASE PHOSPHOPROTEIN 6"/>
    <property type="match status" value="1"/>
</dbReference>
<feature type="compositionally biased region" description="Low complexity" evidence="1">
    <location>
        <begin position="165"/>
        <end position="177"/>
    </location>
</feature>
<dbReference type="PANTHER" id="PTHR13582:SF0">
    <property type="entry name" value="M-PHASE PHOSPHOPROTEIN 6"/>
    <property type="match status" value="1"/>
</dbReference>
<feature type="compositionally biased region" description="Basic and acidic residues" evidence="1">
    <location>
        <begin position="1"/>
        <end position="24"/>
    </location>
</feature>
<evidence type="ECO:0000256" key="1">
    <source>
        <dbReference type="SAM" id="MobiDB-lite"/>
    </source>
</evidence>
<sequence length="186" mass="21143">MWKPSSDRPQDKKPKAKPSKKEDAAAPMKSDGMPPRGVKKEPTKFVLSQKTLAMKFMQRKKTTDAQRIATVQEQHKQDTWEAAPEDDAQDDDGSKVVCMRDVPDPSLPLVFGRRSFGDFNKGVEDEFLEASRALRFAASEEKELREEVSAEEMTSRMLKYTGLSRRNGNNNNRNGNRPSGNKRQRK</sequence>
<proteinExistence type="predicted"/>
<evidence type="ECO:0000313" key="3">
    <source>
        <dbReference type="Proteomes" id="UP000460718"/>
    </source>
</evidence>
<name>A0A6A3JDI9_9STRA</name>
<accession>A0A6A3JDI9</accession>
<feature type="region of interest" description="Disordered" evidence="1">
    <location>
        <begin position="58"/>
        <end position="104"/>
    </location>
</feature>
<gene>
    <name evidence="2" type="ORF">PF011_g18442</name>
</gene>
<comment type="caution">
    <text evidence="2">The sequence shown here is derived from an EMBL/GenBank/DDBJ whole genome shotgun (WGS) entry which is preliminary data.</text>
</comment>
<dbReference type="Proteomes" id="UP000460718">
    <property type="component" value="Unassembled WGS sequence"/>
</dbReference>
<dbReference type="InterPro" id="IPR019324">
    <property type="entry name" value="MPP6"/>
</dbReference>
<organism evidence="2 3">
    <name type="scientific">Phytophthora fragariae</name>
    <dbReference type="NCBI Taxonomy" id="53985"/>
    <lineage>
        <taxon>Eukaryota</taxon>
        <taxon>Sar</taxon>
        <taxon>Stramenopiles</taxon>
        <taxon>Oomycota</taxon>
        <taxon>Peronosporomycetes</taxon>
        <taxon>Peronosporales</taxon>
        <taxon>Peronosporaceae</taxon>
        <taxon>Phytophthora</taxon>
    </lineage>
</organism>
<evidence type="ECO:0000313" key="2">
    <source>
        <dbReference type="EMBL" id="KAE8990214.1"/>
    </source>
</evidence>
<evidence type="ECO:0008006" key="4">
    <source>
        <dbReference type="Google" id="ProtNLM"/>
    </source>
</evidence>
<feature type="region of interest" description="Disordered" evidence="1">
    <location>
        <begin position="140"/>
        <end position="186"/>
    </location>
</feature>
<dbReference type="EMBL" id="QXFW01001475">
    <property type="protein sequence ID" value="KAE8990214.1"/>
    <property type="molecule type" value="Genomic_DNA"/>
</dbReference>